<gene>
    <name evidence="2" type="ORF">PHMEG_00041477</name>
</gene>
<name>A0A225UBH7_9STRA</name>
<evidence type="ECO:0000313" key="3">
    <source>
        <dbReference type="Proteomes" id="UP000198211"/>
    </source>
</evidence>
<proteinExistence type="predicted"/>
<sequence>MRHGSPTQVELVHVVEAQETRNADQKTIQTQEKVQAMAFSACGEFIAIADAAGTLSLYKSNGTLLFGHRVVRDGSSDRVVSMAFATSKGMTSSSDSQDLVVVTTSGMLLRLGDLRLEEFEQLLLENPKNALSVILRNIQFERTNVGKLMENATSCML</sequence>
<dbReference type="SUPFAM" id="SSF50978">
    <property type="entry name" value="WD40 repeat-like"/>
    <property type="match status" value="1"/>
</dbReference>
<evidence type="ECO:0000259" key="1">
    <source>
        <dbReference type="Pfam" id="PF24506"/>
    </source>
</evidence>
<dbReference type="InterPro" id="IPR055402">
    <property type="entry name" value="KNTC1_N"/>
</dbReference>
<feature type="domain" description="KNTC1 N-terminal" evidence="1">
    <location>
        <begin position="19"/>
        <end position="150"/>
    </location>
</feature>
<evidence type="ECO:0000313" key="2">
    <source>
        <dbReference type="EMBL" id="OWY90405.1"/>
    </source>
</evidence>
<protein>
    <recommendedName>
        <fullName evidence="1">KNTC1 N-terminal domain-containing protein</fullName>
    </recommendedName>
</protein>
<keyword evidence="3" id="KW-1185">Reference proteome</keyword>
<organism evidence="2 3">
    <name type="scientific">Phytophthora megakarya</name>
    <dbReference type="NCBI Taxonomy" id="4795"/>
    <lineage>
        <taxon>Eukaryota</taxon>
        <taxon>Sar</taxon>
        <taxon>Stramenopiles</taxon>
        <taxon>Oomycota</taxon>
        <taxon>Peronosporomycetes</taxon>
        <taxon>Peronosporales</taxon>
        <taxon>Peronosporaceae</taxon>
        <taxon>Phytophthora</taxon>
    </lineage>
</organism>
<reference evidence="3" key="1">
    <citation type="submission" date="2017-03" db="EMBL/GenBank/DDBJ databases">
        <title>Phytopthora megakarya and P. palmivora, two closely related causual agents of cacao black pod achieved similar genome size and gene model numbers by different mechanisms.</title>
        <authorList>
            <person name="Ali S."/>
            <person name="Shao J."/>
            <person name="Larry D.J."/>
            <person name="Kronmiller B."/>
            <person name="Shen D."/>
            <person name="Strem M.D."/>
            <person name="Melnick R.L."/>
            <person name="Guiltinan M.J."/>
            <person name="Tyler B.M."/>
            <person name="Meinhardt L.W."/>
            <person name="Bailey B.A."/>
        </authorList>
    </citation>
    <scope>NUCLEOTIDE SEQUENCE [LARGE SCALE GENOMIC DNA]</scope>
    <source>
        <strain evidence="3">zdho120</strain>
    </source>
</reference>
<comment type="caution">
    <text evidence="2">The sequence shown here is derived from an EMBL/GenBank/DDBJ whole genome shotgun (WGS) entry which is preliminary data.</text>
</comment>
<accession>A0A225UBH7</accession>
<feature type="non-terminal residue" evidence="2">
    <location>
        <position position="157"/>
    </location>
</feature>
<dbReference type="EMBL" id="NBNE01023029">
    <property type="protein sequence ID" value="OWY90405.1"/>
    <property type="molecule type" value="Genomic_DNA"/>
</dbReference>
<dbReference type="OrthoDB" id="129876at2759"/>
<dbReference type="Pfam" id="PF24506">
    <property type="entry name" value="KNTC1_N"/>
    <property type="match status" value="1"/>
</dbReference>
<dbReference type="Proteomes" id="UP000198211">
    <property type="component" value="Unassembled WGS sequence"/>
</dbReference>
<dbReference type="InterPro" id="IPR036322">
    <property type="entry name" value="WD40_repeat_dom_sf"/>
</dbReference>
<dbReference type="AlphaFoldDB" id="A0A225UBH7"/>
<dbReference type="InterPro" id="IPR015943">
    <property type="entry name" value="WD40/YVTN_repeat-like_dom_sf"/>
</dbReference>
<dbReference type="STRING" id="4795.A0A225UBH7"/>
<dbReference type="Gene3D" id="2.130.10.10">
    <property type="entry name" value="YVTN repeat-like/Quinoprotein amine dehydrogenase"/>
    <property type="match status" value="1"/>
</dbReference>